<keyword evidence="1" id="KW-1133">Transmembrane helix</keyword>
<gene>
    <name evidence="2" type="ORF">D3P04_09570</name>
</gene>
<dbReference type="Proteomes" id="UP000284202">
    <property type="component" value="Unassembled WGS sequence"/>
</dbReference>
<sequence length="333" mass="36263">MPDSGLSVPVRKRLALAVIAALLYGLILYLMIWVGMGIDEMILPVISGLILMPMAIASIAKILADPRGAEPIGGHILVGLGIIMVLVIISMAFFGEGGICAVMAAPFLAAGSVLGTILTHNLLRWYNARKTTVFMIALPLLVLPLEPHLSHADHYGSVTSVVEIEAPPATVWRHTVEIPGIARDELPFSISHDIIGVPRPENAALEGSGPGAVRHLRWSEGVRFQEIVTAWEQDRYLAWDFRFDQDAIPASVEGHIDIDSPYLGISNGNYTLEPLPGGRTRLTLTTEYRIATPINAYCDWWGQVFLGDFHSAVLQVIKHRSETDAAQDSGRPI</sequence>
<dbReference type="EMBL" id="QZCG01000006">
    <property type="protein sequence ID" value="RJE85260.1"/>
    <property type="molecule type" value="Genomic_DNA"/>
</dbReference>
<evidence type="ECO:0000313" key="2">
    <source>
        <dbReference type="EMBL" id="RJE85260.1"/>
    </source>
</evidence>
<dbReference type="InterPro" id="IPR019587">
    <property type="entry name" value="Polyketide_cyclase/dehydratase"/>
</dbReference>
<dbReference type="Gene3D" id="3.30.530.20">
    <property type="match status" value="1"/>
</dbReference>
<dbReference type="Pfam" id="PF10604">
    <property type="entry name" value="Polyketide_cyc2"/>
    <property type="match status" value="1"/>
</dbReference>
<protein>
    <submittedName>
        <fullName evidence="2">SRPBCC family protein</fullName>
    </submittedName>
</protein>
<dbReference type="RefSeq" id="WP_119748273.1">
    <property type="nucleotide sequence ID" value="NZ_QZCG01000006.1"/>
</dbReference>
<name>A0A418SWG0_9RHOB</name>
<evidence type="ECO:0000313" key="3">
    <source>
        <dbReference type="Proteomes" id="UP000284202"/>
    </source>
</evidence>
<dbReference type="InterPro" id="IPR023393">
    <property type="entry name" value="START-like_dom_sf"/>
</dbReference>
<feature type="transmembrane region" description="Helical" evidence="1">
    <location>
        <begin position="42"/>
        <end position="64"/>
    </location>
</feature>
<dbReference type="SUPFAM" id="SSF55961">
    <property type="entry name" value="Bet v1-like"/>
    <property type="match status" value="1"/>
</dbReference>
<proteinExistence type="predicted"/>
<keyword evidence="3" id="KW-1185">Reference proteome</keyword>
<keyword evidence="1" id="KW-0472">Membrane</keyword>
<comment type="caution">
    <text evidence="2">The sequence shown here is derived from an EMBL/GenBank/DDBJ whole genome shotgun (WGS) entry which is preliminary data.</text>
</comment>
<keyword evidence="1" id="KW-0812">Transmembrane</keyword>
<feature type="transmembrane region" description="Helical" evidence="1">
    <location>
        <begin position="101"/>
        <end position="123"/>
    </location>
</feature>
<dbReference type="AlphaFoldDB" id="A0A418SWG0"/>
<reference evidence="3" key="1">
    <citation type="submission" date="2018-09" db="EMBL/GenBank/DDBJ databases">
        <title>Acidovorax cavernicola nov. sp. isolated from Gruta de las Maravillas (Aracena, Spain).</title>
        <authorList>
            <person name="Jurado V."/>
            <person name="Gutierrez-Patricio S."/>
            <person name="Gonzalez-Pimentel J.L."/>
            <person name="Miller A.Z."/>
            <person name="Laiz L."/>
            <person name="Saiz-Jimenez C."/>
        </authorList>
    </citation>
    <scope>NUCLEOTIDE SEQUENCE [LARGE SCALE GENOMIC DNA]</scope>
    <source>
        <strain evidence="3">1011MAR3C25</strain>
    </source>
</reference>
<dbReference type="OrthoDB" id="315686at2"/>
<accession>A0A418SWG0</accession>
<organism evidence="2 3">
    <name type="scientific">Paracoccus onubensis</name>
    <dbReference type="NCBI Taxonomy" id="1675788"/>
    <lineage>
        <taxon>Bacteria</taxon>
        <taxon>Pseudomonadati</taxon>
        <taxon>Pseudomonadota</taxon>
        <taxon>Alphaproteobacteria</taxon>
        <taxon>Rhodobacterales</taxon>
        <taxon>Paracoccaceae</taxon>
        <taxon>Paracoccus</taxon>
    </lineage>
</organism>
<feature type="transmembrane region" description="Helical" evidence="1">
    <location>
        <begin position="14"/>
        <end position="36"/>
    </location>
</feature>
<feature type="transmembrane region" description="Helical" evidence="1">
    <location>
        <begin position="76"/>
        <end position="95"/>
    </location>
</feature>
<evidence type="ECO:0000256" key="1">
    <source>
        <dbReference type="SAM" id="Phobius"/>
    </source>
</evidence>